<keyword evidence="6" id="KW-0175">Coiled coil</keyword>
<reference evidence="9 10" key="1">
    <citation type="submission" date="2018-08" db="EMBL/GenBank/DDBJ databases">
        <title>Bacillus jemisoniae sp. nov., Bacillus chryseoplanitiae sp. nov., Bacillus resnikiae sp. nov., and Bacillus frankliniae sp. nov., isolated from Viking spacecraft and associated surfaces.</title>
        <authorList>
            <person name="Seuylemezian A."/>
            <person name="Vaishampayan P."/>
        </authorList>
    </citation>
    <scope>NUCLEOTIDE SEQUENCE [LARGE SCALE GENOMIC DNA]</scope>
    <source>
        <strain evidence="9 10">MA001</strain>
    </source>
</reference>
<dbReference type="PANTHER" id="PTHR43788:SF8">
    <property type="entry name" value="DNA-BINDING PROTEIN SMUBP-2"/>
    <property type="match status" value="1"/>
</dbReference>
<evidence type="ECO:0000259" key="8">
    <source>
        <dbReference type="Pfam" id="PF13087"/>
    </source>
</evidence>
<feature type="coiled-coil region" evidence="6">
    <location>
        <begin position="441"/>
        <end position="471"/>
    </location>
</feature>
<evidence type="ECO:0000256" key="6">
    <source>
        <dbReference type="SAM" id="Coils"/>
    </source>
</evidence>
<comment type="caution">
    <text evidence="9">The sequence shown here is derived from an EMBL/GenBank/DDBJ whole genome shotgun (WGS) entry which is preliminary data.</text>
</comment>
<dbReference type="GO" id="GO:0043139">
    <property type="term" value="F:5'-3' DNA helicase activity"/>
    <property type="evidence" value="ECO:0007669"/>
    <property type="project" value="TreeGrafter"/>
</dbReference>
<name>A0A398B632_9BACI</name>
<dbReference type="EMBL" id="QWVS01000019">
    <property type="protein sequence ID" value="RID85277.1"/>
    <property type="molecule type" value="Genomic_DNA"/>
</dbReference>
<comment type="similarity">
    <text evidence="1">Belongs to the DNA2/NAM7 helicase family.</text>
</comment>
<organism evidence="9 10">
    <name type="scientific">Peribacillus asahii</name>
    <dbReference type="NCBI Taxonomy" id="228899"/>
    <lineage>
        <taxon>Bacteria</taxon>
        <taxon>Bacillati</taxon>
        <taxon>Bacillota</taxon>
        <taxon>Bacilli</taxon>
        <taxon>Bacillales</taxon>
        <taxon>Bacillaceae</taxon>
        <taxon>Peribacillus</taxon>
    </lineage>
</organism>
<dbReference type="InterPro" id="IPR050534">
    <property type="entry name" value="Coronavir_polyprotein_1ab"/>
</dbReference>
<dbReference type="PANTHER" id="PTHR43788">
    <property type="entry name" value="DNA2/NAM7 HELICASE FAMILY MEMBER"/>
    <property type="match status" value="1"/>
</dbReference>
<dbReference type="GO" id="GO:0016787">
    <property type="term" value="F:hydrolase activity"/>
    <property type="evidence" value="ECO:0007669"/>
    <property type="project" value="UniProtKB-KW"/>
</dbReference>
<dbReference type="GO" id="GO:0005524">
    <property type="term" value="F:ATP binding"/>
    <property type="evidence" value="ECO:0007669"/>
    <property type="project" value="UniProtKB-KW"/>
</dbReference>
<dbReference type="InterPro" id="IPR041677">
    <property type="entry name" value="DNA2/NAM7_AAA_11"/>
</dbReference>
<dbReference type="Proteomes" id="UP000266016">
    <property type="component" value="Unassembled WGS sequence"/>
</dbReference>
<evidence type="ECO:0000256" key="3">
    <source>
        <dbReference type="ARBA" id="ARBA00022801"/>
    </source>
</evidence>
<feature type="domain" description="DNA2/NAM7 helicase-like C-terminal" evidence="8">
    <location>
        <begin position="889"/>
        <end position="1006"/>
    </location>
</feature>
<evidence type="ECO:0000256" key="1">
    <source>
        <dbReference type="ARBA" id="ARBA00007913"/>
    </source>
</evidence>
<feature type="domain" description="DNA2/NAM7 helicase helicase" evidence="7">
    <location>
        <begin position="261"/>
        <end position="519"/>
    </location>
</feature>
<evidence type="ECO:0000259" key="7">
    <source>
        <dbReference type="Pfam" id="PF13086"/>
    </source>
</evidence>
<protein>
    <submittedName>
        <fullName evidence="9">Replication ATP-dependent helicase</fullName>
    </submittedName>
</protein>
<dbReference type="Pfam" id="PF13086">
    <property type="entry name" value="AAA_11"/>
    <property type="match status" value="1"/>
</dbReference>
<dbReference type="InterPro" id="IPR041679">
    <property type="entry name" value="DNA2/NAM7-like_C"/>
</dbReference>
<sequence>MNHYKNVLDSWITIEQLSEGSINKKDRTYQQLYKQQYDWKQFYWEYLQNQKIVNRMSERSFQKAGIVMYFGIFDFQEVIDILRKQYGIPSTYEEISRSDKFTIALHFDNELNFIGDKLFLTMSGFIRNKGYLPDNFRTFENEFKEKLSRKFQGDFHKVFNELFYHYKITPENFRYKFLTDIENGDVNLHSFFIADLNKAKSLNNDNLNRYIKGFSGARKDLNSYKHSDRFNPTIFEEVLQPKYYPLGRFPSNSDFALSFMQQVAVNLALNAGNNVLSVNGPPGTGKTTLLKDIFADLIVQQAAEIAFKSNKKFEPILIYWKQAKFDVLSHSIAEKNIVVASSNNGAVQNIVNEIPKFKEISNEFIEDLKKVDYFTYISNCQLERKFDDNKFNIKMTKVSYDNWGAFSLEGGKAANIEKLLLTIDSIVADLNENYVASPQVYTEFIEAYNKLKNEREEMQRLSEKVYRLQKLEPKLKEMEIEHQLKLQKKQKNLDDYVDRTNSDIQSLQMELNDCTVKRSNIKNQIEQLALSRMQAERNYEIILTQKPSLLWLQKIFFKSKVEKYFNNLTIANDELQKLATQKNDLLTQKQKMDLIIDEKTNSIQQLKGNIEKQQEEFNKWLKLYQSKIAKLKKEIDQLKRELSSQNIKSIDFSLSYEDLQKSNPWFTKEFRILQSKLFILALKVRKQFLYENVKNLKAASIIWNNQGEHIAKENGQQIISEAWNWINFAVPVVSTTFASFGKMFNFVAERSLGYLFVDEAGQALPQASVGGFFRSNKVMVVGDPSQIKPVLTLDSSILTLIGRHYKVNEKYVSAEVSTQTLTDDASQFGFYKSEDEWVGIPLWVHRRCNEPMFTIANTISYNGLMVQGKNELEAKGNSLWINVDGKADDKYVRQQGITLKDLILNKITDNPELAKDIYVISPFKNVAYQLIKLLDQINFTIRDEGKVTNIGTVHTFQGKEAKIVYLVLGADHESKGAASWAVSDPNIMNVAATRAKEEFYVIGDKKLYASIGSQVANDTIKIIEEYNMITRIDC</sequence>
<evidence type="ECO:0000313" key="9">
    <source>
        <dbReference type="EMBL" id="RID85277.1"/>
    </source>
</evidence>
<keyword evidence="4 9" id="KW-0347">Helicase</keyword>
<gene>
    <name evidence="9" type="ORF">D1953_11815</name>
</gene>
<dbReference type="AlphaFoldDB" id="A0A398B632"/>
<keyword evidence="2" id="KW-0547">Nucleotide-binding</keyword>
<dbReference type="Pfam" id="PF13087">
    <property type="entry name" value="AAA_12"/>
    <property type="match status" value="1"/>
</dbReference>
<dbReference type="RefSeq" id="WP_119117399.1">
    <property type="nucleotide sequence ID" value="NZ_QWVS01000019.1"/>
</dbReference>
<keyword evidence="10" id="KW-1185">Reference proteome</keyword>
<dbReference type="Gene3D" id="3.40.50.300">
    <property type="entry name" value="P-loop containing nucleotide triphosphate hydrolases"/>
    <property type="match status" value="3"/>
</dbReference>
<dbReference type="SUPFAM" id="SSF52540">
    <property type="entry name" value="P-loop containing nucleoside triphosphate hydrolases"/>
    <property type="match status" value="1"/>
</dbReference>
<keyword evidence="5" id="KW-0067">ATP-binding</keyword>
<dbReference type="InterPro" id="IPR027417">
    <property type="entry name" value="P-loop_NTPase"/>
</dbReference>
<evidence type="ECO:0000313" key="10">
    <source>
        <dbReference type="Proteomes" id="UP000266016"/>
    </source>
</evidence>
<evidence type="ECO:0000256" key="4">
    <source>
        <dbReference type="ARBA" id="ARBA00022806"/>
    </source>
</evidence>
<proteinExistence type="inferred from homology"/>
<feature type="coiled-coil region" evidence="6">
    <location>
        <begin position="504"/>
        <end position="648"/>
    </location>
</feature>
<keyword evidence="3" id="KW-0378">Hydrolase</keyword>
<evidence type="ECO:0000256" key="2">
    <source>
        <dbReference type="ARBA" id="ARBA00022741"/>
    </source>
</evidence>
<accession>A0A398B632</accession>
<evidence type="ECO:0000256" key="5">
    <source>
        <dbReference type="ARBA" id="ARBA00022840"/>
    </source>
</evidence>